<sequence length="179" mass="19822">MSVQHRPAYQVESSIFFQAIPFGATVREVVKKLGEPVHTMASSATVEGHSALIFRRKVGAIGVTSCVHFYEGRFFLAQEVVRYPTVMQADFCIVSAVKDLARVCLESLGASSVVRGACGASVSIDRSVYLRIDYITGERLVWQKLTGQRQKEAGKSLFKSMEFWGSQLIKQRSEVPLGE</sequence>
<organism evidence="1 2">
    <name type="scientific">Rufibacter quisquiliarum</name>
    <dbReference type="NCBI Taxonomy" id="1549639"/>
    <lineage>
        <taxon>Bacteria</taxon>
        <taxon>Pseudomonadati</taxon>
        <taxon>Bacteroidota</taxon>
        <taxon>Cytophagia</taxon>
        <taxon>Cytophagales</taxon>
        <taxon>Hymenobacteraceae</taxon>
        <taxon>Rufibacter</taxon>
    </lineage>
</organism>
<dbReference type="AlphaFoldDB" id="A0A839GII1"/>
<proteinExistence type="predicted"/>
<dbReference type="RefSeq" id="WP_182512355.1">
    <property type="nucleotide sequence ID" value="NZ_JACJIQ010000004.1"/>
</dbReference>
<protein>
    <submittedName>
        <fullName evidence="1">Uncharacterized protein</fullName>
    </submittedName>
</protein>
<accession>A0A839GII1</accession>
<name>A0A839GII1_9BACT</name>
<reference evidence="1 2" key="1">
    <citation type="submission" date="2020-08" db="EMBL/GenBank/DDBJ databases">
        <title>Genomic Encyclopedia of Type Strains, Phase IV (KMG-IV): sequencing the most valuable type-strain genomes for metagenomic binning, comparative biology and taxonomic classification.</title>
        <authorList>
            <person name="Goeker M."/>
        </authorList>
    </citation>
    <scope>NUCLEOTIDE SEQUENCE [LARGE SCALE GENOMIC DNA]</scope>
    <source>
        <strain evidence="1 2">DSM 29854</strain>
    </source>
</reference>
<evidence type="ECO:0000313" key="1">
    <source>
        <dbReference type="EMBL" id="MBA9076539.1"/>
    </source>
</evidence>
<dbReference type="EMBL" id="JACJIQ010000004">
    <property type="protein sequence ID" value="MBA9076539.1"/>
    <property type="molecule type" value="Genomic_DNA"/>
</dbReference>
<evidence type="ECO:0000313" key="2">
    <source>
        <dbReference type="Proteomes" id="UP000563094"/>
    </source>
</evidence>
<keyword evidence="2" id="KW-1185">Reference proteome</keyword>
<dbReference type="Proteomes" id="UP000563094">
    <property type="component" value="Unassembled WGS sequence"/>
</dbReference>
<comment type="caution">
    <text evidence="1">The sequence shown here is derived from an EMBL/GenBank/DDBJ whole genome shotgun (WGS) entry which is preliminary data.</text>
</comment>
<gene>
    <name evidence="1" type="ORF">FHS90_001245</name>
</gene>